<dbReference type="Gene3D" id="3.40.50.2300">
    <property type="match status" value="1"/>
</dbReference>
<comment type="caution">
    <text evidence="4">The sequence shown here is derived from an EMBL/GenBank/DDBJ whole genome shotgun (WGS) entry which is preliminary data.</text>
</comment>
<evidence type="ECO:0000256" key="1">
    <source>
        <dbReference type="ARBA" id="ARBA00022553"/>
    </source>
</evidence>
<protein>
    <submittedName>
        <fullName evidence="4">Response regulator receiver protein</fullName>
    </submittedName>
</protein>
<organism evidence="4 5">
    <name type="scientific">Nitrolancea hollandica Lb</name>
    <dbReference type="NCBI Taxonomy" id="1129897"/>
    <lineage>
        <taxon>Bacteria</taxon>
        <taxon>Pseudomonadati</taxon>
        <taxon>Thermomicrobiota</taxon>
        <taxon>Thermomicrobia</taxon>
        <taxon>Sphaerobacterales</taxon>
        <taxon>Sphaerobacterineae</taxon>
        <taxon>Sphaerobacteraceae</taxon>
        <taxon>Nitrolancea</taxon>
    </lineage>
</organism>
<keyword evidence="5" id="KW-1185">Reference proteome</keyword>
<proteinExistence type="predicted"/>
<dbReference type="InterPro" id="IPR050595">
    <property type="entry name" value="Bact_response_regulator"/>
</dbReference>
<evidence type="ECO:0000259" key="3">
    <source>
        <dbReference type="PROSITE" id="PS50110"/>
    </source>
</evidence>
<feature type="domain" description="Response regulatory" evidence="3">
    <location>
        <begin position="3"/>
        <end position="117"/>
    </location>
</feature>
<reference evidence="4 5" key="1">
    <citation type="journal article" date="2012" name="ISME J.">
        <title>Nitrification expanded: discovery, physiology and genomics of a nitrite-oxidizing bacterium from the phylum Chloroflexi.</title>
        <authorList>
            <person name="Sorokin D.Y."/>
            <person name="Lucker S."/>
            <person name="Vejmelkova D."/>
            <person name="Kostrikina N.A."/>
            <person name="Kleerebezem R."/>
            <person name="Rijpstra W.I."/>
            <person name="Damste J.S."/>
            <person name="Le Paslier D."/>
            <person name="Muyzer G."/>
            <person name="Wagner M."/>
            <person name="van Loosdrecht M.C."/>
            <person name="Daims H."/>
        </authorList>
    </citation>
    <scope>NUCLEOTIDE SEQUENCE [LARGE SCALE GENOMIC DNA]</scope>
    <source>
        <strain evidence="5">none</strain>
    </source>
</reference>
<dbReference type="SMART" id="SM00448">
    <property type="entry name" value="REC"/>
    <property type="match status" value="1"/>
</dbReference>
<dbReference type="SUPFAM" id="SSF52172">
    <property type="entry name" value="CheY-like"/>
    <property type="match status" value="1"/>
</dbReference>
<dbReference type="Pfam" id="PF00072">
    <property type="entry name" value="Response_reg"/>
    <property type="match status" value="1"/>
</dbReference>
<dbReference type="EMBL" id="CAGS01000244">
    <property type="protein sequence ID" value="CCF84188.1"/>
    <property type="molecule type" value="Genomic_DNA"/>
</dbReference>
<gene>
    <name evidence="4" type="ORF">NITHO_3180007</name>
</gene>
<dbReference type="AlphaFoldDB" id="I4EHM6"/>
<name>I4EHM6_9BACT</name>
<sequence>MAQVLIVDDDPAIREMLDELLRDEGYETLRAADGRSAVEMAQLNRPSLILMDLMLPVLDGAAAIRLLKSDPRTRQIRIIAMSAGANLRLHADHLPADSVLGKPFDLDALLADVAIQTQATRSGDTGSAAN</sequence>
<accession>I4EHM6</accession>
<dbReference type="PROSITE" id="PS50110">
    <property type="entry name" value="RESPONSE_REGULATORY"/>
    <property type="match status" value="1"/>
</dbReference>
<evidence type="ECO:0000313" key="5">
    <source>
        <dbReference type="Proteomes" id="UP000004221"/>
    </source>
</evidence>
<feature type="modified residue" description="4-aspartylphosphate" evidence="2">
    <location>
        <position position="52"/>
    </location>
</feature>
<evidence type="ECO:0000313" key="4">
    <source>
        <dbReference type="EMBL" id="CCF84188.1"/>
    </source>
</evidence>
<dbReference type="RefSeq" id="WP_008478157.1">
    <property type="nucleotide sequence ID" value="NZ_CAGS01000244.1"/>
</dbReference>
<dbReference type="InterPro" id="IPR001789">
    <property type="entry name" value="Sig_transdc_resp-reg_receiver"/>
</dbReference>
<dbReference type="GO" id="GO:0000160">
    <property type="term" value="P:phosphorelay signal transduction system"/>
    <property type="evidence" value="ECO:0007669"/>
    <property type="project" value="InterPro"/>
</dbReference>
<dbReference type="PANTHER" id="PTHR44591">
    <property type="entry name" value="STRESS RESPONSE REGULATOR PROTEIN 1"/>
    <property type="match status" value="1"/>
</dbReference>
<evidence type="ECO:0000256" key="2">
    <source>
        <dbReference type="PROSITE-ProRule" id="PRU00169"/>
    </source>
</evidence>
<dbReference type="InterPro" id="IPR011006">
    <property type="entry name" value="CheY-like_superfamily"/>
</dbReference>
<dbReference type="OrthoDB" id="158957at2"/>
<dbReference type="PANTHER" id="PTHR44591:SF3">
    <property type="entry name" value="RESPONSE REGULATORY DOMAIN-CONTAINING PROTEIN"/>
    <property type="match status" value="1"/>
</dbReference>
<dbReference type="Proteomes" id="UP000004221">
    <property type="component" value="Unassembled WGS sequence"/>
</dbReference>
<keyword evidence="1 2" id="KW-0597">Phosphoprotein</keyword>